<evidence type="ECO:0000256" key="1">
    <source>
        <dbReference type="SAM" id="MobiDB-lite"/>
    </source>
</evidence>
<reference evidence="3" key="1">
    <citation type="submission" date="2021-01" db="EMBL/GenBank/DDBJ databases">
        <title>Caligus Genome Assembly.</title>
        <authorList>
            <person name="Gallardo-Escarate C."/>
        </authorList>
    </citation>
    <scope>NUCLEOTIDE SEQUENCE [LARGE SCALE GENOMIC DNA]</scope>
</reference>
<name>A0A7T8GR88_CALRO</name>
<sequence length="93" mass="10226">MMFCSSFIHGFLFAERGFEDHQNDLIGGGGYSHQISGALKALISAKKPRIRTASLTNAVKPMRKIMPWTQSLPRRADTPPPTAPDGTPMSLNR</sequence>
<dbReference type="EMBL" id="CP045904">
    <property type="protein sequence ID" value="QQP36036.1"/>
    <property type="molecule type" value="Genomic_DNA"/>
</dbReference>
<organism evidence="2 3">
    <name type="scientific">Caligus rogercresseyi</name>
    <name type="common">Sea louse</name>
    <dbReference type="NCBI Taxonomy" id="217165"/>
    <lineage>
        <taxon>Eukaryota</taxon>
        <taxon>Metazoa</taxon>
        <taxon>Ecdysozoa</taxon>
        <taxon>Arthropoda</taxon>
        <taxon>Crustacea</taxon>
        <taxon>Multicrustacea</taxon>
        <taxon>Hexanauplia</taxon>
        <taxon>Copepoda</taxon>
        <taxon>Siphonostomatoida</taxon>
        <taxon>Caligidae</taxon>
        <taxon>Caligus</taxon>
    </lineage>
</organism>
<evidence type="ECO:0000313" key="2">
    <source>
        <dbReference type="EMBL" id="QQP36036.1"/>
    </source>
</evidence>
<dbReference type="Proteomes" id="UP000595437">
    <property type="component" value="Chromosome 15"/>
</dbReference>
<accession>A0A7T8GR88</accession>
<feature type="region of interest" description="Disordered" evidence="1">
    <location>
        <begin position="66"/>
        <end position="93"/>
    </location>
</feature>
<evidence type="ECO:0000313" key="3">
    <source>
        <dbReference type="Proteomes" id="UP000595437"/>
    </source>
</evidence>
<protein>
    <submittedName>
        <fullName evidence="2">Uncharacterized protein</fullName>
    </submittedName>
</protein>
<dbReference type="AlphaFoldDB" id="A0A7T8GR88"/>
<proteinExistence type="predicted"/>
<keyword evidence="3" id="KW-1185">Reference proteome</keyword>
<gene>
    <name evidence="2" type="ORF">FKW44_021010</name>
</gene>